<evidence type="ECO:0000256" key="1">
    <source>
        <dbReference type="SAM" id="MobiDB-lite"/>
    </source>
</evidence>
<feature type="compositionally biased region" description="Acidic residues" evidence="1">
    <location>
        <begin position="45"/>
        <end position="61"/>
    </location>
</feature>
<feature type="non-terminal residue" evidence="2">
    <location>
        <position position="1"/>
    </location>
</feature>
<name>A0A9N9P1Z1_9GLOM</name>
<reference evidence="2" key="1">
    <citation type="submission" date="2021-06" db="EMBL/GenBank/DDBJ databases">
        <authorList>
            <person name="Kallberg Y."/>
            <person name="Tangrot J."/>
            <person name="Rosling A."/>
        </authorList>
    </citation>
    <scope>NUCLEOTIDE SEQUENCE</scope>
    <source>
        <strain evidence="2">FL966</strain>
    </source>
</reference>
<organism evidence="2 3">
    <name type="scientific">Cetraspora pellucida</name>
    <dbReference type="NCBI Taxonomy" id="1433469"/>
    <lineage>
        <taxon>Eukaryota</taxon>
        <taxon>Fungi</taxon>
        <taxon>Fungi incertae sedis</taxon>
        <taxon>Mucoromycota</taxon>
        <taxon>Glomeromycotina</taxon>
        <taxon>Glomeromycetes</taxon>
        <taxon>Diversisporales</taxon>
        <taxon>Gigasporaceae</taxon>
        <taxon>Cetraspora</taxon>
    </lineage>
</organism>
<dbReference type="AlphaFoldDB" id="A0A9N9P1Z1"/>
<dbReference type="Proteomes" id="UP000789759">
    <property type="component" value="Unassembled WGS sequence"/>
</dbReference>
<evidence type="ECO:0000313" key="3">
    <source>
        <dbReference type="Proteomes" id="UP000789759"/>
    </source>
</evidence>
<accession>A0A9N9P1Z1</accession>
<dbReference type="EMBL" id="CAJVQA010024481">
    <property type="protein sequence ID" value="CAG8782555.1"/>
    <property type="molecule type" value="Genomic_DNA"/>
</dbReference>
<sequence length="451" mass="52442">MVKRKILVKLREYNDIRKEMAQKRWKKLDMLEGNDNSKQNSEEYSSQEEYNEEEYSDEEYSDQEKYEGVDDEERTHICLLTFGASGTLTNAAKGTSKITNFFGPLTSALPTYSALWTASLRHLILAKLNYDEDESENSDADGGDDNSEEAHFELGDVIAQLQDKLLKNERTFTTLEYNKRQAVYEYFVRVYDGHGKVKASEVAVSIVYIIPNTYKCKRIRFLVDLRESRINDISSSQFRQYVNSVILPEHTGGIKKAISLRTAKRWLNILEKMKILEWWMATYKGIKMEWVPPVLRVDERELILVTYDECIFYSYDGKRGIWIYGGMMPLRKKGSRKSIMVKAHCYLKPSKNKENYWTIEHLLKQIKEKAIPIFEAKFPSATASLSSIIRAQEMVFEEDYSDLNLRGKPKGIKKGLMGKLAEYVCKKFKSHRRVPENELASFVQENREVST</sequence>
<evidence type="ECO:0000313" key="2">
    <source>
        <dbReference type="EMBL" id="CAG8782555.1"/>
    </source>
</evidence>
<comment type="caution">
    <text evidence="2">The sequence shown here is derived from an EMBL/GenBank/DDBJ whole genome shotgun (WGS) entry which is preliminary data.</text>
</comment>
<keyword evidence="3" id="KW-1185">Reference proteome</keyword>
<protein>
    <submittedName>
        <fullName evidence="2">2926_t:CDS:1</fullName>
    </submittedName>
</protein>
<feature type="region of interest" description="Disordered" evidence="1">
    <location>
        <begin position="29"/>
        <end position="63"/>
    </location>
</feature>
<gene>
    <name evidence="2" type="ORF">CPELLU_LOCUS16472</name>
</gene>
<dbReference type="OrthoDB" id="10044727at2759"/>
<proteinExistence type="predicted"/>